<dbReference type="PANTHER" id="PTHR47506">
    <property type="entry name" value="TRANSCRIPTIONAL REGULATORY PROTEIN"/>
    <property type="match status" value="1"/>
</dbReference>
<dbReference type="Pfam" id="PF00440">
    <property type="entry name" value="TetR_N"/>
    <property type="match status" value="1"/>
</dbReference>
<evidence type="ECO:0000256" key="2">
    <source>
        <dbReference type="ARBA" id="ARBA00023125"/>
    </source>
</evidence>
<organism evidence="6 7">
    <name type="scientific">Gordonia neofelifaecis NRRL B-59395</name>
    <dbReference type="NCBI Taxonomy" id="644548"/>
    <lineage>
        <taxon>Bacteria</taxon>
        <taxon>Bacillati</taxon>
        <taxon>Actinomycetota</taxon>
        <taxon>Actinomycetes</taxon>
        <taxon>Mycobacteriales</taxon>
        <taxon>Gordoniaceae</taxon>
        <taxon>Gordonia</taxon>
    </lineage>
</organism>
<evidence type="ECO:0000256" key="1">
    <source>
        <dbReference type="ARBA" id="ARBA00023015"/>
    </source>
</evidence>
<gene>
    <name evidence="6" type="ORF">SCNU_09266</name>
</gene>
<dbReference type="InterPro" id="IPR036271">
    <property type="entry name" value="Tet_transcr_reg_TetR-rel_C_sf"/>
</dbReference>
<dbReference type="eggNOG" id="COG1309">
    <property type="taxonomic scope" value="Bacteria"/>
</dbReference>
<accession>F1YIZ0</accession>
<proteinExistence type="predicted"/>
<dbReference type="RefSeq" id="WP_009679085.1">
    <property type="nucleotide sequence ID" value="NZ_AEUD01000006.1"/>
</dbReference>
<evidence type="ECO:0000256" key="4">
    <source>
        <dbReference type="PROSITE-ProRule" id="PRU00335"/>
    </source>
</evidence>
<keyword evidence="7" id="KW-1185">Reference proteome</keyword>
<dbReference type="InterPro" id="IPR009057">
    <property type="entry name" value="Homeodomain-like_sf"/>
</dbReference>
<name>F1YIZ0_9ACTN</name>
<dbReference type="Gene3D" id="1.10.357.10">
    <property type="entry name" value="Tetracycline Repressor, domain 2"/>
    <property type="match status" value="1"/>
</dbReference>
<dbReference type="InterPro" id="IPR001647">
    <property type="entry name" value="HTH_TetR"/>
</dbReference>
<dbReference type="EMBL" id="AEUD01000006">
    <property type="protein sequence ID" value="EGD55437.1"/>
    <property type="molecule type" value="Genomic_DNA"/>
</dbReference>
<sequence>MGRQPRYSTDELLDAALDIALAKGIGAVTMTAVATATGAPSGSMYHRFASRDELMARLWLRTIQSFQAGLLEALSLDGSDAVIDACLGHVFTWTDANPDLARLMLTYSENDIVGAWHDTLAVELRAANDRVRTALTEFTRRHFGDTHREHIDRTIYALVDLPYTAVRRHLPDGRPRPWLRTFTRDAARRVLTNP</sequence>
<dbReference type="GO" id="GO:0003677">
    <property type="term" value="F:DNA binding"/>
    <property type="evidence" value="ECO:0007669"/>
    <property type="project" value="UniProtKB-UniRule"/>
</dbReference>
<keyword evidence="2 4" id="KW-0238">DNA-binding</keyword>
<dbReference type="AlphaFoldDB" id="F1YIZ0"/>
<protein>
    <submittedName>
        <fullName evidence="6">TetR family transcriptional regulator</fullName>
    </submittedName>
</protein>
<keyword evidence="1" id="KW-0805">Transcription regulation</keyword>
<feature type="DNA-binding region" description="H-T-H motif" evidence="4">
    <location>
        <begin position="29"/>
        <end position="48"/>
    </location>
</feature>
<dbReference type="STRING" id="644548.SCNU_09266"/>
<dbReference type="PANTHER" id="PTHR47506:SF1">
    <property type="entry name" value="HTH-TYPE TRANSCRIPTIONAL REGULATOR YJDC"/>
    <property type="match status" value="1"/>
</dbReference>
<dbReference type="PROSITE" id="PS50977">
    <property type="entry name" value="HTH_TETR_2"/>
    <property type="match status" value="1"/>
</dbReference>
<dbReference type="SUPFAM" id="SSF46689">
    <property type="entry name" value="Homeodomain-like"/>
    <property type="match status" value="1"/>
</dbReference>
<dbReference type="Proteomes" id="UP000035065">
    <property type="component" value="Unassembled WGS sequence"/>
</dbReference>
<evidence type="ECO:0000259" key="5">
    <source>
        <dbReference type="PROSITE" id="PS50977"/>
    </source>
</evidence>
<evidence type="ECO:0000313" key="6">
    <source>
        <dbReference type="EMBL" id="EGD55437.1"/>
    </source>
</evidence>
<keyword evidence="3" id="KW-0804">Transcription</keyword>
<evidence type="ECO:0000256" key="3">
    <source>
        <dbReference type="ARBA" id="ARBA00023163"/>
    </source>
</evidence>
<evidence type="ECO:0000313" key="7">
    <source>
        <dbReference type="Proteomes" id="UP000035065"/>
    </source>
</evidence>
<reference evidence="6 7" key="1">
    <citation type="journal article" date="2011" name="J. Bacteriol.">
        <title>Draft Genome Sequence of Gordonia neofelifaecis NRRL B-59395, a Cholesterol-Degrading Actinomycete.</title>
        <authorList>
            <person name="Ge F."/>
            <person name="Li W."/>
            <person name="Chen G."/>
            <person name="Liu Y."/>
            <person name="Zhang G."/>
            <person name="Yong B."/>
            <person name="Wang Q."/>
            <person name="Wang N."/>
            <person name="Huang Z."/>
            <person name="Li W."/>
            <person name="Wang J."/>
            <person name="Wu C."/>
            <person name="Xie Q."/>
            <person name="Liu G."/>
        </authorList>
    </citation>
    <scope>NUCLEOTIDE SEQUENCE [LARGE SCALE GENOMIC DNA]</scope>
    <source>
        <strain evidence="6 7">NRRL B-59395</strain>
    </source>
</reference>
<dbReference type="OrthoDB" id="8701707at2"/>
<dbReference type="PRINTS" id="PR00455">
    <property type="entry name" value="HTHTETR"/>
</dbReference>
<dbReference type="SUPFAM" id="SSF48498">
    <property type="entry name" value="Tetracyclin repressor-like, C-terminal domain"/>
    <property type="match status" value="1"/>
</dbReference>
<comment type="caution">
    <text evidence="6">The sequence shown here is derived from an EMBL/GenBank/DDBJ whole genome shotgun (WGS) entry which is preliminary data.</text>
</comment>
<feature type="domain" description="HTH tetR-type" evidence="5">
    <location>
        <begin position="6"/>
        <end position="66"/>
    </location>
</feature>